<evidence type="ECO:0000256" key="6">
    <source>
        <dbReference type="RuleBase" id="RU366039"/>
    </source>
</evidence>
<dbReference type="EMBL" id="MU128952">
    <property type="protein sequence ID" value="KAF9515221.1"/>
    <property type="molecule type" value="Genomic_DNA"/>
</dbReference>
<comment type="similarity">
    <text evidence="2 6">Belongs to the eukaryotic ribosomal protein eL8 family.</text>
</comment>
<keyword evidence="5 6" id="KW-0687">Ribonucleoprotein</keyword>
<dbReference type="InterPro" id="IPR018492">
    <property type="entry name" value="Ribosomal_eL8/Nhp2"/>
</dbReference>
<organism evidence="8 9">
    <name type="scientific">Hydnum rufescens UP504</name>
    <dbReference type="NCBI Taxonomy" id="1448309"/>
    <lineage>
        <taxon>Eukaryota</taxon>
        <taxon>Fungi</taxon>
        <taxon>Dikarya</taxon>
        <taxon>Basidiomycota</taxon>
        <taxon>Agaricomycotina</taxon>
        <taxon>Agaricomycetes</taxon>
        <taxon>Cantharellales</taxon>
        <taxon>Hydnaceae</taxon>
        <taxon>Hydnum</taxon>
    </lineage>
</organism>
<evidence type="ECO:0000259" key="7">
    <source>
        <dbReference type="Pfam" id="PF01248"/>
    </source>
</evidence>
<dbReference type="InterPro" id="IPR029064">
    <property type="entry name" value="Ribosomal_eL30-like_sf"/>
</dbReference>
<comment type="function">
    <text evidence="6">Required for ribosome biogenesis. Part of a complex which catalyzes pseudouridylation of rRNA. This involves the isomerization of uridine such that the ribose is subsequently attached to C5, instead of the normal N1. Pseudouridine ('psi') residues may serve to stabilize the conformation of rRNAs.</text>
</comment>
<evidence type="ECO:0000313" key="8">
    <source>
        <dbReference type="EMBL" id="KAF9515221.1"/>
    </source>
</evidence>
<dbReference type="PRINTS" id="PR00881">
    <property type="entry name" value="L7ARS6FAMILY"/>
</dbReference>
<dbReference type="GO" id="GO:0031120">
    <property type="term" value="P:snRNA pseudouridine synthesis"/>
    <property type="evidence" value="ECO:0007669"/>
    <property type="project" value="UniProtKB-UniRule"/>
</dbReference>
<comment type="caution">
    <text evidence="8">The sequence shown here is derived from an EMBL/GenBank/DDBJ whole genome shotgun (WGS) entry which is preliminary data.</text>
</comment>
<dbReference type="PROSITE" id="PS01082">
    <property type="entry name" value="RIBOSOMAL_L7AE"/>
    <property type="match status" value="1"/>
</dbReference>
<evidence type="ECO:0000256" key="3">
    <source>
        <dbReference type="ARBA" id="ARBA00022884"/>
    </source>
</evidence>
<name>A0A9P6B2Q8_9AGAM</name>
<dbReference type="OrthoDB" id="5364946at2759"/>
<evidence type="ECO:0000256" key="4">
    <source>
        <dbReference type="ARBA" id="ARBA00023242"/>
    </source>
</evidence>
<keyword evidence="3 6" id="KW-0694">RNA-binding</keyword>
<reference evidence="8" key="1">
    <citation type="journal article" date="2020" name="Nat. Commun.">
        <title>Large-scale genome sequencing of mycorrhizal fungi provides insights into the early evolution of symbiotic traits.</title>
        <authorList>
            <person name="Miyauchi S."/>
            <person name="Kiss E."/>
            <person name="Kuo A."/>
            <person name="Drula E."/>
            <person name="Kohler A."/>
            <person name="Sanchez-Garcia M."/>
            <person name="Morin E."/>
            <person name="Andreopoulos B."/>
            <person name="Barry K.W."/>
            <person name="Bonito G."/>
            <person name="Buee M."/>
            <person name="Carver A."/>
            <person name="Chen C."/>
            <person name="Cichocki N."/>
            <person name="Clum A."/>
            <person name="Culley D."/>
            <person name="Crous P.W."/>
            <person name="Fauchery L."/>
            <person name="Girlanda M."/>
            <person name="Hayes R.D."/>
            <person name="Keri Z."/>
            <person name="LaButti K."/>
            <person name="Lipzen A."/>
            <person name="Lombard V."/>
            <person name="Magnuson J."/>
            <person name="Maillard F."/>
            <person name="Murat C."/>
            <person name="Nolan M."/>
            <person name="Ohm R.A."/>
            <person name="Pangilinan J."/>
            <person name="Pereira M.F."/>
            <person name="Perotto S."/>
            <person name="Peter M."/>
            <person name="Pfister S."/>
            <person name="Riley R."/>
            <person name="Sitrit Y."/>
            <person name="Stielow J.B."/>
            <person name="Szollosi G."/>
            <person name="Zifcakova L."/>
            <person name="Stursova M."/>
            <person name="Spatafora J.W."/>
            <person name="Tedersoo L."/>
            <person name="Vaario L.M."/>
            <person name="Yamada A."/>
            <person name="Yan M."/>
            <person name="Wang P."/>
            <person name="Xu J."/>
            <person name="Bruns T."/>
            <person name="Baldrian P."/>
            <person name="Vilgalys R."/>
            <person name="Dunand C."/>
            <person name="Henrissat B."/>
            <person name="Grigoriev I.V."/>
            <person name="Hibbett D."/>
            <person name="Nagy L.G."/>
            <person name="Martin F.M."/>
        </authorList>
    </citation>
    <scope>NUCLEOTIDE SEQUENCE</scope>
    <source>
        <strain evidence="8">UP504</strain>
    </source>
</reference>
<gene>
    <name evidence="8" type="ORF">BS47DRAFT_1342124</name>
</gene>
<dbReference type="Proteomes" id="UP000886523">
    <property type="component" value="Unassembled WGS sequence"/>
</dbReference>
<accession>A0A9P6B2Q8</accession>
<protein>
    <recommendedName>
        <fullName evidence="6">H/ACA ribonucleoprotein complex subunit 2</fullName>
    </recommendedName>
    <alternativeName>
        <fullName evidence="6">Nucleolar protein family A member 2</fullName>
    </alternativeName>
</protein>
<dbReference type="InterPro" id="IPR004037">
    <property type="entry name" value="Ribosomal_eL8-like_CS"/>
</dbReference>
<dbReference type="Pfam" id="PF01248">
    <property type="entry name" value="Ribosomal_L7Ae"/>
    <property type="match status" value="1"/>
</dbReference>
<keyword evidence="4 6" id="KW-0539">Nucleus</keyword>
<dbReference type="PANTHER" id="PTHR23105">
    <property type="entry name" value="RIBOSOMAL PROTEIN L7AE FAMILY MEMBER"/>
    <property type="match status" value="1"/>
</dbReference>
<dbReference type="GO" id="GO:0031429">
    <property type="term" value="C:box H/ACA snoRNP complex"/>
    <property type="evidence" value="ECO:0007669"/>
    <property type="project" value="UniProtKB-UniRule"/>
</dbReference>
<comment type="function">
    <text evidence="6">Common component of the spliceosome and rRNA processing machinery.</text>
</comment>
<dbReference type="AlphaFoldDB" id="A0A9P6B2Q8"/>
<proteinExistence type="inferred from homology"/>
<dbReference type="GO" id="GO:0000398">
    <property type="term" value="P:mRNA splicing, via spliceosome"/>
    <property type="evidence" value="ECO:0007669"/>
    <property type="project" value="UniProtKB-UniRule"/>
</dbReference>
<evidence type="ECO:0000256" key="5">
    <source>
        <dbReference type="ARBA" id="ARBA00023274"/>
    </source>
</evidence>
<dbReference type="InterPro" id="IPR004038">
    <property type="entry name" value="Ribosomal_eL8/eL30/eS12/Gad45"/>
</dbReference>
<feature type="domain" description="Ribosomal protein eL8/eL30/eS12/Gadd45" evidence="7">
    <location>
        <begin position="19"/>
        <end position="106"/>
    </location>
</feature>
<sequence length="146" mass="16481">MADAVEVIARPLAGKKLNKKIHKVIKKASRLRQTRRGVKEVVKSIRKGEKGILVLAGDITPLDIISHLPVFAEEASIPYLFVASKEELGHASSTKRPTSCVLICPDSKIRRKKDGAEAKKEEDEDYRDIYDECFKEIKEMDETIVY</sequence>
<dbReference type="PRINTS" id="PR00883">
    <property type="entry name" value="NUCLEARHMG"/>
</dbReference>
<evidence type="ECO:0000256" key="1">
    <source>
        <dbReference type="ARBA" id="ARBA00004604"/>
    </source>
</evidence>
<dbReference type="InterPro" id="IPR050257">
    <property type="entry name" value="eL8/uL1-like"/>
</dbReference>
<dbReference type="GO" id="GO:0003723">
    <property type="term" value="F:RNA binding"/>
    <property type="evidence" value="ECO:0007669"/>
    <property type="project" value="UniProtKB-UniRule"/>
</dbReference>
<dbReference type="GO" id="GO:0042254">
    <property type="term" value="P:ribosome biogenesis"/>
    <property type="evidence" value="ECO:0007669"/>
    <property type="project" value="InterPro"/>
</dbReference>
<dbReference type="InterPro" id="IPR002415">
    <property type="entry name" value="H/ACA_rnp_Nhp2-like"/>
</dbReference>
<dbReference type="Gene3D" id="3.30.1330.30">
    <property type="match status" value="1"/>
</dbReference>
<comment type="subcellular location">
    <subcellularLocation>
        <location evidence="1 6">Nucleus</location>
        <location evidence="1 6">Nucleolus</location>
    </subcellularLocation>
</comment>
<evidence type="ECO:0000313" key="9">
    <source>
        <dbReference type="Proteomes" id="UP000886523"/>
    </source>
</evidence>
<dbReference type="SUPFAM" id="SSF55315">
    <property type="entry name" value="L30e-like"/>
    <property type="match status" value="1"/>
</dbReference>
<keyword evidence="9" id="KW-1185">Reference proteome</keyword>
<evidence type="ECO:0000256" key="2">
    <source>
        <dbReference type="ARBA" id="ARBA00007337"/>
    </source>
</evidence>